<organism evidence="3 4">
    <name type="scientific">Methylobacillus rhizosphaerae</name>
    <dbReference type="NCBI Taxonomy" id="551994"/>
    <lineage>
        <taxon>Bacteria</taxon>
        <taxon>Pseudomonadati</taxon>
        <taxon>Pseudomonadota</taxon>
        <taxon>Betaproteobacteria</taxon>
        <taxon>Nitrosomonadales</taxon>
        <taxon>Methylophilaceae</taxon>
        <taxon>Methylobacillus</taxon>
    </lineage>
</organism>
<feature type="signal peptide" evidence="2">
    <location>
        <begin position="1"/>
        <end position="22"/>
    </location>
</feature>
<evidence type="ECO:0000313" key="4">
    <source>
        <dbReference type="Proteomes" id="UP000198305"/>
    </source>
</evidence>
<reference evidence="4" key="1">
    <citation type="submission" date="2017-06" db="EMBL/GenBank/DDBJ databases">
        <authorList>
            <person name="Varghese N."/>
            <person name="Submissions S."/>
        </authorList>
    </citation>
    <scope>NUCLEOTIDE SEQUENCE [LARGE SCALE GENOMIC DNA]</scope>
    <source>
        <strain evidence="4">Ca-68</strain>
    </source>
</reference>
<feature type="chain" id="PRO_5012014602" evidence="2">
    <location>
        <begin position="23"/>
        <end position="304"/>
    </location>
</feature>
<gene>
    <name evidence="3" type="ORF">SAMN05192560_1889</name>
</gene>
<dbReference type="OrthoDB" id="8532455at2"/>
<proteinExistence type="predicted"/>
<evidence type="ECO:0000313" key="3">
    <source>
        <dbReference type="EMBL" id="SNR94362.1"/>
    </source>
</evidence>
<dbReference type="AlphaFoldDB" id="A0A239AG88"/>
<keyword evidence="4" id="KW-1185">Reference proteome</keyword>
<name>A0A239AG88_9PROT</name>
<dbReference type="EMBL" id="FZOA01000007">
    <property type="protein sequence ID" value="SNR94362.1"/>
    <property type="molecule type" value="Genomic_DNA"/>
</dbReference>
<sequence>MKNIIPLMGFLMALLLTPHAMAGADTMPEVTVTDPARSYGVQIGDVLSRHLSFTLPANSQLAKDSLPAKGSRQDGIELVSVQMQQDGKQGYVLQLQYQVFATHSTPVAMQLPELSLKYQAADGQEHVLAIPAWKFWFAPLVSSNAARLGKAAVNMQNQFRPPLVDMREMRYWLLVFAGLVVAGALALLYINADRKWLPFMGGAFAEAHRRIKRLKPSSPQAVQEAFYHLHTAFNTWHGNNCFAQDIDSFVQKNPRFGRSRAAIDRFFASSNEHLFLEQGQDTAETIKELKQISKQLRHCERGVA</sequence>
<protein>
    <submittedName>
        <fullName evidence="3">MxaA protein</fullName>
    </submittedName>
</protein>
<keyword evidence="1" id="KW-0472">Membrane</keyword>
<accession>A0A239AG88</accession>
<keyword evidence="1" id="KW-0812">Transmembrane</keyword>
<keyword evidence="1" id="KW-1133">Transmembrane helix</keyword>
<evidence type="ECO:0000256" key="2">
    <source>
        <dbReference type="SAM" id="SignalP"/>
    </source>
</evidence>
<keyword evidence="2" id="KW-0732">Signal</keyword>
<feature type="transmembrane region" description="Helical" evidence="1">
    <location>
        <begin position="171"/>
        <end position="190"/>
    </location>
</feature>
<dbReference type="RefSeq" id="WP_089375969.1">
    <property type="nucleotide sequence ID" value="NZ_FZOA01000007.1"/>
</dbReference>
<evidence type="ECO:0000256" key="1">
    <source>
        <dbReference type="SAM" id="Phobius"/>
    </source>
</evidence>
<dbReference type="Proteomes" id="UP000198305">
    <property type="component" value="Unassembled WGS sequence"/>
</dbReference>